<feature type="compositionally biased region" description="Pro residues" evidence="1">
    <location>
        <begin position="157"/>
        <end position="189"/>
    </location>
</feature>
<feature type="domain" description="Insertion element IS402-like" evidence="2">
    <location>
        <begin position="7"/>
        <end position="75"/>
    </location>
</feature>
<dbReference type="Proteomes" id="UP000234331">
    <property type="component" value="Unassembled WGS sequence"/>
</dbReference>
<name>A0A2I2L223_9ACTN</name>
<gene>
    <name evidence="3" type="ORF">FRACA_880010</name>
</gene>
<dbReference type="Pfam" id="PF13340">
    <property type="entry name" value="DUF4096"/>
    <property type="match status" value="1"/>
</dbReference>
<keyword evidence="4" id="KW-1185">Reference proteome</keyword>
<feature type="compositionally biased region" description="Basic and acidic residues" evidence="1">
    <location>
        <begin position="147"/>
        <end position="156"/>
    </location>
</feature>
<feature type="region of interest" description="Disordered" evidence="1">
    <location>
        <begin position="139"/>
        <end position="243"/>
    </location>
</feature>
<dbReference type="EMBL" id="FZMO01000556">
    <property type="protein sequence ID" value="SNQ51959.1"/>
    <property type="molecule type" value="Genomic_DNA"/>
</dbReference>
<evidence type="ECO:0000256" key="1">
    <source>
        <dbReference type="SAM" id="MobiDB-lite"/>
    </source>
</evidence>
<evidence type="ECO:0000259" key="2">
    <source>
        <dbReference type="Pfam" id="PF13340"/>
    </source>
</evidence>
<sequence>MEPAGPPLLPQRRRRLRYPGRLPVDDRATLEGILWVLRNDVRWRRLPTGLFGVSGVTCWRRLRDWTEAGVWQRLHETLLAECNAAGRLDPHRALVDSSHIHALHAGAQTGPSPVNRGHPGSKHHVITDATGVPLAAVVAGGNRHPAHPPDRGHPTDPRPSWPATAPPPLPARRPGLRPPQPPTPAQPPPDHPDHRPLRASSRLRSGHPALARGTHHRLAAPVPPATHPLGTARRPPPGIPHPRLLDHLPTETPRIILKPGLSGGGRWLADGTRRGKIGGPTPSCG</sequence>
<dbReference type="PANTHER" id="PTHR46637:SF1">
    <property type="entry name" value="BLL5188 PROTEIN"/>
    <property type="match status" value="1"/>
</dbReference>
<accession>A0A2I2L223</accession>
<organism evidence="3 4">
    <name type="scientific">Frankia canadensis</name>
    <dbReference type="NCBI Taxonomy" id="1836972"/>
    <lineage>
        <taxon>Bacteria</taxon>
        <taxon>Bacillati</taxon>
        <taxon>Actinomycetota</taxon>
        <taxon>Actinomycetes</taxon>
        <taxon>Frankiales</taxon>
        <taxon>Frankiaceae</taxon>
        <taxon>Frankia</taxon>
    </lineage>
</organism>
<dbReference type="InterPro" id="IPR052909">
    <property type="entry name" value="Transposase_6_like"/>
</dbReference>
<dbReference type="PANTHER" id="PTHR46637">
    <property type="entry name" value="TIS1421-TRANSPOSASE PROTEIN A"/>
    <property type="match status" value="1"/>
</dbReference>
<evidence type="ECO:0000313" key="3">
    <source>
        <dbReference type="EMBL" id="SNQ51959.1"/>
    </source>
</evidence>
<reference evidence="3 4" key="1">
    <citation type="submission" date="2017-06" db="EMBL/GenBank/DDBJ databases">
        <authorList>
            <person name="Kim H.J."/>
            <person name="Triplett B.A."/>
        </authorList>
    </citation>
    <scope>NUCLEOTIDE SEQUENCE [LARGE SCALE GENOMIC DNA]</scope>
    <source>
        <strain evidence="3">FRACA_ARgP5</strain>
    </source>
</reference>
<dbReference type="AlphaFoldDB" id="A0A2I2L223"/>
<proteinExistence type="predicted"/>
<evidence type="ECO:0000313" key="4">
    <source>
        <dbReference type="Proteomes" id="UP000234331"/>
    </source>
</evidence>
<dbReference type="InterPro" id="IPR025161">
    <property type="entry name" value="IS402-like_dom"/>
</dbReference>
<feature type="region of interest" description="Disordered" evidence="1">
    <location>
        <begin position="266"/>
        <end position="285"/>
    </location>
</feature>
<protein>
    <recommendedName>
        <fullName evidence="2">Insertion element IS402-like domain-containing protein</fullName>
    </recommendedName>
</protein>
<feature type="region of interest" description="Disordered" evidence="1">
    <location>
        <begin position="105"/>
        <end position="125"/>
    </location>
</feature>